<reference evidence="1 2" key="1">
    <citation type="submission" date="2018-11" db="EMBL/GenBank/DDBJ databases">
        <authorList>
            <consortium name="Pathogen Informatics"/>
        </authorList>
    </citation>
    <scope>NUCLEOTIDE SEQUENCE [LARGE SCALE GENOMIC DNA]</scope>
</reference>
<dbReference type="EMBL" id="UZAH01025273">
    <property type="protein sequence ID" value="VDO60088.1"/>
    <property type="molecule type" value="Genomic_DNA"/>
</dbReference>
<sequence>MCRQQDTQSRPADEKCREVRTMEGDFFRKQRWMDTLHNYFEETGSKKKRVRGNLASGFGRRVNDIRKHKLLGMRTGAEEQPQEQEYCAALTNDLTGRSGENVYDGHTEVVNGLMAMKRAAGLGRAPLALQRGVAAEHGAKGWRSVRSSHNDTIDSLECEEGGEGKPGTRADLVQATGDNRAKANHDGLDGERSEREDFEIGTCWGGGLGDDPMDEPISADVFEVHLGSIG</sequence>
<protein>
    <submittedName>
        <fullName evidence="1 3">Uncharacterized protein</fullName>
    </submittedName>
</protein>
<dbReference type="WBParaSite" id="HPBE_0000410801-mRNA-1">
    <property type="protein sequence ID" value="HPBE_0000410801-mRNA-1"/>
    <property type="gene ID" value="HPBE_0000410801"/>
</dbReference>
<keyword evidence="2" id="KW-1185">Reference proteome</keyword>
<gene>
    <name evidence="1" type="ORF">HPBE_LOCUS4109</name>
</gene>
<evidence type="ECO:0000313" key="1">
    <source>
        <dbReference type="EMBL" id="VDO60088.1"/>
    </source>
</evidence>
<name>A0A3P8A616_HELPZ</name>
<dbReference type="AlphaFoldDB" id="A0A3P8A616"/>
<evidence type="ECO:0000313" key="3">
    <source>
        <dbReference type="WBParaSite" id="HPBE_0000410801-mRNA-1"/>
    </source>
</evidence>
<organism evidence="1">
    <name type="scientific">Heligmosomoides polygyrus</name>
    <name type="common">Parasitic roundworm</name>
    <dbReference type="NCBI Taxonomy" id="6339"/>
    <lineage>
        <taxon>Eukaryota</taxon>
        <taxon>Metazoa</taxon>
        <taxon>Ecdysozoa</taxon>
        <taxon>Nematoda</taxon>
        <taxon>Chromadorea</taxon>
        <taxon>Rhabditida</taxon>
        <taxon>Rhabditina</taxon>
        <taxon>Rhabditomorpha</taxon>
        <taxon>Strongyloidea</taxon>
        <taxon>Heligmosomidae</taxon>
        <taxon>Heligmosomoides</taxon>
    </lineage>
</organism>
<evidence type="ECO:0000313" key="2">
    <source>
        <dbReference type="Proteomes" id="UP000050761"/>
    </source>
</evidence>
<reference evidence="3" key="2">
    <citation type="submission" date="2019-09" db="UniProtKB">
        <authorList>
            <consortium name="WormBaseParasite"/>
        </authorList>
    </citation>
    <scope>IDENTIFICATION</scope>
</reference>
<proteinExistence type="predicted"/>
<dbReference type="Proteomes" id="UP000050761">
    <property type="component" value="Unassembled WGS sequence"/>
</dbReference>
<accession>A0A3P8A616</accession>